<protein>
    <submittedName>
        <fullName evidence="2">Uncharacterized protein</fullName>
    </submittedName>
</protein>
<reference evidence="2 3" key="1">
    <citation type="submission" date="2024-09" db="EMBL/GenBank/DDBJ databases">
        <authorList>
            <person name="Sun Q."/>
            <person name="Mori K."/>
        </authorList>
    </citation>
    <scope>NUCLEOTIDE SEQUENCE [LARGE SCALE GENOMIC DNA]</scope>
    <source>
        <strain evidence="2 3">CCM 7609</strain>
    </source>
</reference>
<accession>A0ABV5FYW8</accession>
<gene>
    <name evidence="2" type="ORF">ACFFX0_11965</name>
</gene>
<evidence type="ECO:0000313" key="3">
    <source>
        <dbReference type="Proteomes" id="UP001589575"/>
    </source>
</evidence>
<keyword evidence="3" id="KW-1185">Reference proteome</keyword>
<name>A0ABV5FYW8_9MICC</name>
<feature type="region of interest" description="Disordered" evidence="1">
    <location>
        <begin position="1"/>
        <end position="23"/>
    </location>
</feature>
<comment type="caution">
    <text evidence="2">The sequence shown here is derived from an EMBL/GenBank/DDBJ whole genome shotgun (WGS) entry which is preliminary data.</text>
</comment>
<organism evidence="2 3">
    <name type="scientific">Citricoccus parietis</name>
    <dbReference type="NCBI Taxonomy" id="592307"/>
    <lineage>
        <taxon>Bacteria</taxon>
        <taxon>Bacillati</taxon>
        <taxon>Actinomycetota</taxon>
        <taxon>Actinomycetes</taxon>
        <taxon>Micrococcales</taxon>
        <taxon>Micrococcaceae</taxon>
        <taxon>Citricoccus</taxon>
    </lineage>
</organism>
<evidence type="ECO:0000256" key="1">
    <source>
        <dbReference type="SAM" id="MobiDB-lite"/>
    </source>
</evidence>
<sequence length="99" mass="10402">MGPTRPRTVPGSTAKPTSFRTVTPPKWRLTSANVKRAAMCPLTLPVRGEGGHHSRGSSADGSGRRGVIQITTASGLDRRRIRAGLPTILVAISGTVPFS</sequence>
<evidence type="ECO:0000313" key="2">
    <source>
        <dbReference type="EMBL" id="MFB9071879.1"/>
    </source>
</evidence>
<dbReference type="Proteomes" id="UP001589575">
    <property type="component" value="Unassembled WGS sequence"/>
</dbReference>
<feature type="compositionally biased region" description="Polar residues" evidence="1">
    <location>
        <begin position="10"/>
        <end position="21"/>
    </location>
</feature>
<feature type="region of interest" description="Disordered" evidence="1">
    <location>
        <begin position="45"/>
        <end position="66"/>
    </location>
</feature>
<proteinExistence type="predicted"/>
<dbReference type="EMBL" id="JBHMFI010000001">
    <property type="protein sequence ID" value="MFB9071879.1"/>
    <property type="molecule type" value="Genomic_DNA"/>
</dbReference>